<accession>A0ABP0B031</accession>
<comment type="caution">
    <text evidence="2">The sequence shown here is derived from an EMBL/GenBank/DDBJ whole genome shotgun (WGS) entry which is preliminary data.</text>
</comment>
<gene>
    <name evidence="2" type="ORF">SCUCBS95973_001621</name>
</gene>
<protein>
    <submittedName>
        <fullName evidence="2">Uncharacterized protein</fullName>
    </submittedName>
</protein>
<evidence type="ECO:0000313" key="3">
    <source>
        <dbReference type="Proteomes" id="UP001642405"/>
    </source>
</evidence>
<evidence type="ECO:0000313" key="2">
    <source>
        <dbReference type="EMBL" id="CAK7212913.1"/>
    </source>
</evidence>
<dbReference type="Proteomes" id="UP001642405">
    <property type="component" value="Unassembled WGS sequence"/>
</dbReference>
<keyword evidence="1" id="KW-1133">Transmembrane helix</keyword>
<keyword evidence="1" id="KW-0472">Membrane</keyword>
<keyword evidence="3" id="KW-1185">Reference proteome</keyword>
<proteinExistence type="predicted"/>
<keyword evidence="1" id="KW-0812">Transmembrane</keyword>
<evidence type="ECO:0000256" key="1">
    <source>
        <dbReference type="SAM" id="Phobius"/>
    </source>
</evidence>
<organism evidence="2 3">
    <name type="scientific">Sporothrix curviconia</name>
    <dbReference type="NCBI Taxonomy" id="1260050"/>
    <lineage>
        <taxon>Eukaryota</taxon>
        <taxon>Fungi</taxon>
        <taxon>Dikarya</taxon>
        <taxon>Ascomycota</taxon>
        <taxon>Pezizomycotina</taxon>
        <taxon>Sordariomycetes</taxon>
        <taxon>Sordariomycetidae</taxon>
        <taxon>Ophiostomatales</taxon>
        <taxon>Ophiostomataceae</taxon>
        <taxon>Sporothrix</taxon>
    </lineage>
</organism>
<name>A0ABP0B031_9PEZI</name>
<feature type="transmembrane region" description="Helical" evidence="1">
    <location>
        <begin position="27"/>
        <end position="51"/>
    </location>
</feature>
<reference evidence="2 3" key="1">
    <citation type="submission" date="2024-01" db="EMBL/GenBank/DDBJ databases">
        <authorList>
            <person name="Allen C."/>
            <person name="Tagirdzhanova G."/>
        </authorList>
    </citation>
    <scope>NUCLEOTIDE SEQUENCE [LARGE SCALE GENOMIC DNA]</scope>
</reference>
<dbReference type="EMBL" id="CAWUHB010000006">
    <property type="protein sequence ID" value="CAK7212913.1"/>
    <property type="molecule type" value="Genomic_DNA"/>
</dbReference>
<sequence>MSFMATLFTINLDVWTSPLPLPYVAKYTFNIGLGISIPLVVITLTVTDIIAATRRGLVAAKNVLIGGWAPSGSRTAVRTPTEAAAASAAEAAAAADIFPLESTVPYLATQNSSN</sequence>